<evidence type="ECO:0000313" key="5">
    <source>
        <dbReference type="EMBL" id="MEI4463910.1"/>
    </source>
</evidence>
<organism evidence="5 6">
    <name type="scientific">Exiguobacterium indicum</name>
    <dbReference type="NCBI Taxonomy" id="296995"/>
    <lineage>
        <taxon>Bacteria</taxon>
        <taxon>Bacillati</taxon>
        <taxon>Bacillota</taxon>
        <taxon>Bacilli</taxon>
        <taxon>Bacillales</taxon>
        <taxon>Bacillales Family XII. Incertae Sedis</taxon>
        <taxon>Exiguobacterium</taxon>
    </lineage>
</organism>
<keyword evidence="5" id="KW-0456">Lyase</keyword>
<dbReference type="PANTHER" id="PTHR10680:SF28">
    <property type="entry name" value="SMP-30_GLUCONOLACTONASE_LRE-LIKE REGION DOMAIN-CONTAINING PROTEIN"/>
    <property type="match status" value="1"/>
</dbReference>
<feature type="repeat" description="NHL" evidence="4">
    <location>
        <begin position="102"/>
        <end position="143"/>
    </location>
</feature>
<dbReference type="InterPro" id="IPR011042">
    <property type="entry name" value="6-blade_b-propeller_TolB-like"/>
</dbReference>
<dbReference type="GO" id="GO:0016829">
    <property type="term" value="F:lyase activity"/>
    <property type="evidence" value="ECO:0007669"/>
    <property type="project" value="UniProtKB-KW"/>
</dbReference>
<proteinExistence type="predicted"/>
<evidence type="ECO:0000256" key="2">
    <source>
        <dbReference type="ARBA" id="ARBA00022737"/>
    </source>
</evidence>
<keyword evidence="2" id="KW-0677">Repeat</keyword>
<keyword evidence="3" id="KW-0325">Glycoprotein</keyword>
<dbReference type="SUPFAM" id="SSF101898">
    <property type="entry name" value="NHL repeat"/>
    <property type="match status" value="1"/>
</dbReference>
<dbReference type="InterPro" id="IPR001258">
    <property type="entry name" value="NHL_repeat"/>
</dbReference>
<evidence type="ECO:0000256" key="3">
    <source>
        <dbReference type="ARBA" id="ARBA00023180"/>
    </source>
</evidence>
<dbReference type="CDD" id="cd14958">
    <property type="entry name" value="NHL_PAL_like"/>
    <property type="match status" value="1"/>
</dbReference>
<name>A0ABU8ELV7_9BACL</name>
<evidence type="ECO:0000256" key="4">
    <source>
        <dbReference type="PROSITE-ProRule" id="PRU00504"/>
    </source>
</evidence>
<dbReference type="EMBL" id="JBAWKY010000007">
    <property type="protein sequence ID" value="MEI4463910.1"/>
    <property type="molecule type" value="Genomic_DNA"/>
</dbReference>
<reference evidence="5 6" key="1">
    <citation type="submission" date="2023-12" db="EMBL/GenBank/DDBJ databases">
        <authorList>
            <person name="Easwaran N."/>
            <person name="Lazarus H.P.S."/>
        </authorList>
    </citation>
    <scope>NUCLEOTIDE SEQUENCE [LARGE SCALE GENOMIC DNA]</scope>
    <source>
        <strain evidence="5 6">VIT-2023</strain>
    </source>
</reference>
<gene>
    <name evidence="5" type="ORF">SZL87_15900</name>
</gene>
<dbReference type="RefSeq" id="WP_336449740.1">
    <property type="nucleotide sequence ID" value="NZ_JBAWKY010000007.1"/>
</dbReference>
<protein>
    <submittedName>
        <fullName evidence="5">Peptidyl-alpha-hydroxyglycine alpha-amidating lyase family protein</fullName>
    </submittedName>
</protein>
<dbReference type="Pfam" id="PF01436">
    <property type="entry name" value="NHL"/>
    <property type="match status" value="2"/>
</dbReference>
<comment type="caution">
    <text evidence="5">The sequence shown here is derived from an EMBL/GenBank/DDBJ whole genome shotgun (WGS) entry which is preliminary data.</text>
</comment>
<sequence length="358" mass="39687">MKKRLIFIGTLATITVLGISWSRGGADPVMKDNYPSIPKDTTYRGQVAWPLETRDRSIAGEASGVAVAPNGDVYYLHRGSNSYGDDTYITEPTLIVLDGKTMHVKKRLGAGLFKSPHGLEVDDQNNIWITDISLNQVFKLDASGKVLQTFGNAYGPFTEVGLRIRNVLPSIPLQLDEKTFARPTDVTVFKDGSFAVSDGYRNSRIVMFDQKGTVKWEVNELGKQDGQFNLPHGISSDDEMNLYVADRDNARVQIFNRNGKHIDTWSSKELGRPYGIEVGANGKVYVADGGNYLNGQKKNAQSQIVILNKQGKIEKRFGTWGKEAGQLRIAHDIAVGSDGTIYVAELLNKRLQLFSEKR</sequence>
<feature type="repeat" description="NHL" evidence="4">
    <location>
        <begin position="314"/>
        <end position="357"/>
    </location>
</feature>
<feature type="repeat" description="NHL" evidence="4">
    <location>
        <begin position="220"/>
        <end position="258"/>
    </location>
</feature>
<keyword evidence="6" id="KW-1185">Reference proteome</keyword>
<feature type="repeat" description="NHL" evidence="4">
    <location>
        <begin position="180"/>
        <end position="211"/>
    </location>
</feature>
<accession>A0ABU8ELV7</accession>
<dbReference type="PROSITE" id="PS51125">
    <property type="entry name" value="NHL"/>
    <property type="match status" value="4"/>
</dbReference>
<dbReference type="Gene3D" id="2.120.10.30">
    <property type="entry name" value="TolB, C-terminal domain"/>
    <property type="match status" value="2"/>
</dbReference>
<dbReference type="PANTHER" id="PTHR10680">
    <property type="entry name" value="PEPTIDYL-GLYCINE ALPHA-AMIDATING MONOOXYGENASE"/>
    <property type="match status" value="1"/>
</dbReference>
<evidence type="ECO:0000313" key="6">
    <source>
        <dbReference type="Proteomes" id="UP001387110"/>
    </source>
</evidence>
<evidence type="ECO:0000256" key="1">
    <source>
        <dbReference type="ARBA" id="ARBA00022729"/>
    </source>
</evidence>
<dbReference type="Proteomes" id="UP001387110">
    <property type="component" value="Unassembled WGS sequence"/>
</dbReference>
<keyword evidence="1" id="KW-0732">Signal</keyword>